<reference evidence="2 3" key="1">
    <citation type="submission" date="2020-08" db="EMBL/GenBank/DDBJ databases">
        <title>Genomic Encyclopedia of Type Strains, Phase IV (KMG-IV): sequencing the most valuable type-strain genomes for metagenomic binning, comparative biology and taxonomic classification.</title>
        <authorList>
            <person name="Goeker M."/>
        </authorList>
    </citation>
    <scope>NUCLEOTIDE SEQUENCE [LARGE SCALE GENOMIC DNA]</scope>
    <source>
        <strain evidence="2 3">YIM 65646</strain>
    </source>
</reference>
<feature type="domain" description="DUF6879" evidence="1">
    <location>
        <begin position="104"/>
        <end position="219"/>
    </location>
</feature>
<proteinExistence type="predicted"/>
<evidence type="ECO:0000259" key="1">
    <source>
        <dbReference type="Pfam" id="PF21806"/>
    </source>
</evidence>
<protein>
    <recommendedName>
        <fullName evidence="1">DUF6879 domain-containing protein</fullName>
    </recommendedName>
</protein>
<gene>
    <name evidence="2" type="ORF">HNR73_002081</name>
</gene>
<dbReference type="InterPro" id="IPR049244">
    <property type="entry name" value="DUF6879"/>
</dbReference>
<comment type="caution">
    <text evidence="2">The sequence shown here is derived from an EMBL/GenBank/DDBJ whole genome shotgun (WGS) entry which is preliminary data.</text>
</comment>
<dbReference type="Pfam" id="PF21806">
    <property type="entry name" value="DUF6879"/>
    <property type="match status" value="1"/>
</dbReference>
<dbReference type="RefSeq" id="WP_184787111.1">
    <property type="nucleotide sequence ID" value="NZ_BONT01000045.1"/>
</dbReference>
<dbReference type="Proteomes" id="UP000548476">
    <property type="component" value="Unassembled WGS sequence"/>
</dbReference>
<sequence length="224" mass="25349">MVRPHEENEGLGLPPELVRRLIDSVTKVDRDAIPALAFRLATTELARVSTFFEALATSGEVTYEGEDRDWLLSLTSGSHHSIEAVSLYNVDVGRHHFLTTDLGRRYLAEQARLCDRGVRVRRIHVLDAADAHGEELREVCRQQRELGIDVRILNPADRDEVHGPMRDIIIFDETVSYETTPAAETGDDGPIIVATRLVLQPDWVRRRGEWFGELWEVATEPFDG</sequence>
<dbReference type="AlphaFoldDB" id="A0A841FAE7"/>
<evidence type="ECO:0000313" key="3">
    <source>
        <dbReference type="Proteomes" id="UP000548476"/>
    </source>
</evidence>
<accession>A0A841FAE7</accession>
<organism evidence="2 3">
    <name type="scientific">Phytomonospora endophytica</name>
    <dbReference type="NCBI Taxonomy" id="714109"/>
    <lineage>
        <taxon>Bacteria</taxon>
        <taxon>Bacillati</taxon>
        <taxon>Actinomycetota</taxon>
        <taxon>Actinomycetes</taxon>
        <taxon>Micromonosporales</taxon>
        <taxon>Micromonosporaceae</taxon>
        <taxon>Phytomonospora</taxon>
    </lineage>
</organism>
<keyword evidence="3" id="KW-1185">Reference proteome</keyword>
<dbReference type="EMBL" id="JACHGT010000004">
    <property type="protein sequence ID" value="MBB6034231.1"/>
    <property type="molecule type" value="Genomic_DNA"/>
</dbReference>
<name>A0A841FAE7_9ACTN</name>
<evidence type="ECO:0000313" key="2">
    <source>
        <dbReference type="EMBL" id="MBB6034231.1"/>
    </source>
</evidence>